<comment type="caution">
    <text evidence="3">The sequence shown here is derived from an EMBL/GenBank/DDBJ whole genome shotgun (WGS) entry which is preliminary data.</text>
</comment>
<evidence type="ECO:0000313" key="3">
    <source>
        <dbReference type="EMBL" id="KCZ91986.1"/>
    </source>
</evidence>
<dbReference type="EMBL" id="ARYI01000010">
    <property type="protein sequence ID" value="KCZ91986.1"/>
    <property type="molecule type" value="Genomic_DNA"/>
</dbReference>
<dbReference type="AlphaFoldDB" id="A0A059FN81"/>
<evidence type="ECO:0000313" key="4">
    <source>
        <dbReference type="Proteomes" id="UP000025061"/>
    </source>
</evidence>
<proteinExistence type="predicted"/>
<feature type="chain" id="PRO_5001573164" description="DUF4168 domain-containing protein" evidence="1">
    <location>
        <begin position="27"/>
        <end position="124"/>
    </location>
</feature>
<dbReference type="Proteomes" id="UP000025061">
    <property type="component" value="Unassembled WGS sequence"/>
</dbReference>
<dbReference type="RefSeq" id="WP_011648309.1">
    <property type="nucleotide sequence ID" value="NZ_ARYI01000010.1"/>
</dbReference>
<organism evidence="3 4">
    <name type="scientific">Hyphomonas hirschiana VP5</name>
    <dbReference type="NCBI Taxonomy" id="1280951"/>
    <lineage>
        <taxon>Bacteria</taxon>
        <taxon>Pseudomonadati</taxon>
        <taxon>Pseudomonadota</taxon>
        <taxon>Alphaproteobacteria</taxon>
        <taxon>Hyphomonadales</taxon>
        <taxon>Hyphomonadaceae</taxon>
        <taxon>Hyphomonas</taxon>
    </lineage>
</organism>
<protein>
    <recommendedName>
        <fullName evidence="2">DUF4168 domain-containing protein</fullName>
    </recommendedName>
</protein>
<evidence type="ECO:0000256" key="1">
    <source>
        <dbReference type="SAM" id="SignalP"/>
    </source>
</evidence>
<keyword evidence="1" id="KW-0732">Signal</keyword>
<gene>
    <name evidence="3" type="ORF">HHI_12174</name>
</gene>
<dbReference type="InterPro" id="IPR025433">
    <property type="entry name" value="DUF4168"/>
</dbReference>
<dbReference type="OrthoDB" id="9962342at2"/>
<feature type="domain" description="DUF4168" evidence="2">
    <location>
        <begin position="43"/>
        <end position="113"/>
    </location>
</feature>
<name>A0A059FN81_9PROT</name>
<dbReference type="Pfam" id="PF13767">
    <property type="entry name" value="DUF4168"/>
    <property type="match status" value="1"/>
</dbReference>
<evidence type="ECO:0000259" key="2">
    <source>
        <dbReference type="Pfam" id="PF13767"/>
    </source>
</evidence>
<sequence length="124" mass="12704">MVQKIRARALSALIALSALGGGAALAQTTGAPAPAATIAPVTDAEATKFVAANKKVTEVANSLTVELNAAKSEEDAAAIQAKAEEQITSAIQKEGITPKRYTEIIQLAETDEATLAKLRAEFGG</sequence>
<feature type="signal peptide" evidence="1">
    <location>
        <begin position="1"/>
        <end position="26"/>
    </location>
</feature>
<dbReference type="PATRIC" id="fig|1280951.3.peg.2452"/>
<keyword evidence="4" id="KW-1185">Reference proteome</keyword>
<reference evidence="3 4" key="1">
    <citation type="submission" date="2013-04" db="EMBL/GenBank/DDBJ databases">
        <title>Hyphomonas hirschiana VP5 Genome Sequencing.</title>
        <authorList>
            <person name="Lai Q."/>
            <person name="Shao Z."/>
        </authorList>
    </citation>
    <scope>NUCLEOTIDE SEQUENCE [LARGE SCALE GENOMIC DNA]</scope>
    <source>
        <strain evidence="3 4">VP5</strain>
    </source>
</reference>
<accession>A0A059FN81</accession>